<feature type="compositionally biased region" description="Basic residues" evidence="1">
    <location>
        <begin position="73"/>
        <end position="90"/>
    </location>
</feature>
<keyword evidence="3" id="KW-1185">Reference proteome</keyword>
<gene>
    <name evidence="2" type="ORF">BINO364_LOCUS3929</name>
</gene>
<feature type="non-terminal residue" evidence="2">
    <location>
        <position position="100"/>
    </location>
</feature>
<dbReference type="EMBL" id="OV170232">
    <property type="protein sequence ID" value="CAH0717308.1"/>
    <property type="molecule type" value="Genomic_DNA"/>
</dbReference>
<name>A0A8J9V8I7_9NEOP</name>
<organism evidence="2 3">
    <name type="scientific">Brenthis ino</name>
    <name type="common">lesser marbled fritillary</name>
    <dbReference type="NCBI Taxonomy" id="405034"/>
    <lineage>
        <taxon>Eukaryota</taxon>
        <taxon>Metazoa</taxon>
        <taxon>Ecdysozoa</taxon>
        <taxon>Arthropoda</taxon>
        <taxon>Hexapoda</taxon>
        <taxon>Insecta</taxon>
        <taxon>Pterygota</taxon>
        <taxon>Neoptera</taxon>
        <taxon>Endopterygota</taxon>
        <taxon>Lepidoptera</taxon>
        <taxon>Glossata</taxon>
        <taxon>Ditrysia</taxon>
        <taxon>Papilionoidea</taxon>
        <taxon>Nymphalidae</taxon>
        <taxon>Heliconiinae</taxon>
        <taxon>Argynnini</taxon>
        <taxon>Brenthis</taxon>
    </lineage>
</organism>
<protein>
    <submittedName>
        <fullName evidence="2">Uncharacterized protein</fullName>
    </submittedName>
</protein>
<accession>A0A8J9V8I7</accession>
<dbReference type="Proteomes" id="UP000838878">
    <property type="component" value="Chromosome 12"/>
</dbReference>
<sequence length="100" mass="11173">MKLVAHLQKSDSKIRVVQCSVSPALKSTVTGCPALSYLQNNAGLMCACQWENAGGKTRERTVSVGPRVAEAARHRKPTLRPGAKRTPRWTRRHVLRIDRR</sequence>
<dbReference type="AlphaFoldDB" id="A0A8J9V8I7"/>
<feature type="region of interest" description="Disordered" evidence="1">
    <location>
        <begin position="57"/>
        <end position="90"/>
    </location>
</feature>
<evidence type="ECO:0000313" key="2">
    <source>
        <dbReference type="EMBL" id="CAH0717308.1"/>
    </source>
</evidence>
<evidence type="ECO:0000313" key="3">
    <source>
        <dbReference type="Proteomes" id="UP000838878"/>
    </source>
</evidence>
<reference evidence="2" key="1">
    <citation type="submission" date="2021-12" db="EMBL/GenBank/DDBJ databases">
        <authorList>
            <person name="Martin H S."/>
        </authorList>
    </citation>
    <scope>NUCLEOTIDE SEQUENCE</scope>
</reference>
<proteinExistence type="predicted"/>
<evidence type="ECO:0000256" key="1">
    <source>
        <dbReference type="SAM" id="MobiDB-lite"/>
    </source>
</evidence>